<organism evidence="1 2">
    <name type="scientific">Zophobihabitans entericus</name>
    <dbReference type="NCBI Taxonomy" id="1635327"/>
    <lineage>
        <taxon>Bacteria</taxon>
        <taxon>Pseudomonadati</taxon>
        <taxon>Pseudomonadota</taxon>
        <taxon>Gammaproteobacteria</taxon>
        <taxon>Orbales</taxon>
        <taxon>Orbaceae</taxon>
        <taxon>Zophobihabitans</taxon>
    </lineage>
</organism>
<dbReference type="EMBL" id="CP050253">
    <property type="protein sequence ID" value="QIQ21444.1"/>
    <property type="molecule type" value="Genomic_DNA"/>
</dbReference>
<dbReference type="RefSeq" id="WP_166916264.1">
    <property type="nucleotide sequence ID" value="NZ_CP050253.1"/>
</dbReference>
<name>A0A6G9ICL4_9GAMM</name>
<dbReference type="InParanoid" id="A0A6G9ICL4"/>
<dbReference type="KEGG" id="orb:IPMB12_06960"/>
<accession>A0A6G9ICL4</accession>
<protein>
    <submittedName>
        <fullName evidence="1">DUF600 domain-containing protein</fullName>
    </submittedName>
</protein>
<dbReference type="AlphaFoldDB" id="A0A6G9ICL4"/>
<evidence type="ECO:0000313" key="1">
    <source>
        <dbReference type="EMBL" id="QIQ21444.1"/>
    </source>
</evidence>
<keyword evidence="2" id="KW-1185">Reference proteome</keyword>
<gene>
    <name evidence="1" type="ORF">IPMB12_06960</name>
</gene>
<dbReference type="Proteomes" id="UP000501168">
    <property type="component" value="Chromosome"/>
</dbReference>
<evidence type="ECO:0000313" key="2">
    <source>
        <dbReference type="Proteomes" id="UP000501168"/>
    </source>
</evidence>
<reference evidence="1 2" key="1">
    <citation type="submission" date="2020-03" db="EMBL/GenBank/DDBJ databases">
        <title>Complete genome sequence of Orbus sp. IPMB12 (BCRC 80908).</title>
        <authorList>
            <person name="Lo W.-S."/>
            <person name="Chang T.-H."/>
            <person name="Kuo C.-H."/>
        </authorList>
    </citation>
    <scope>NUCLEOTIDE SEQUENCE [LARGE SCALE GENOMIC DNA]</scope>
    <source>
        <strain evidence="1 2">IPMB12</strain>
    </source>
</reference>
<proteinExistence type="predicted"/>
<sequence length="150" mass="17665">MTKSFEDIFSELQSDMVSIGLEYVNNKADYIYIYCACENKMLTFDLFYKINGKFLHKHKVNDAGNGFEYNVSMERMRQVLHIGTDDLEKIYALCKNDNREMPTEIKIIYNVQTNSFEAQYSYDLQYSNKDNLTSDDIFEQWFNEVSSNNG</sequence>